<proteinExistence type="predicted"/>
<gene>
    <name evidence="2" type="ORF">FNH13_13440</name>
</gene>
<dbReference type="KEGG" id="orz:FNH13_13440"/>
<name>A0A516GCF3_9MICO</name>
<evidence type="ECO:0000313" key="2">
    <source>
        <dbReference type="EMBL" id="QDO89205.1"/>
    </source>
</evidence>
<reference evidence="2 3" key="1">
    <citation type="submission" date="2019-07" db="EMBL/GenBank/DDBJ databases">
        <title>complete genome sequencing of Ornithinimicrobium sp. H23M54.</title>
        <authorList>
            <person name="Bae J.-W."/>
            <person name="Lee S.-Y."/>
        </authorList>
    </citation>
    <scope>NUCLEOTIDE SEQUENCE [LARGE SCALE GENOMIC DNA]</scope>
    <source>
        <strain evidence="2 3">H23M54</strain>
    </source>
</reference>
<feature type="signal peptide" evidence="1">
    <location>
        <begin position="1"/>
        <end position="22"/>
    </location>
</feature>
<dbReference type="Proteomes" id="UP000315395">
    <property type="component" value="Chromosome"/>
</dbReference>
<keyword evidence="1" id="KW-0732">Signal</keyword>
<dbReference type="AlphaFoldDB" id="A0A516GCF3"/>
<keyword evidence="3" id="KW-1185">Reference proteome</keyword>
<feature type="chain" id="PRO_5022153967" evidence="1">
    <location>
        <begin position="23"/>
        <end position="140"/>
    </location>
</feature>
<protein>
    <submittedName>
        <fullName evidence="2">Uncharacterized protein</fullName>
    </submittedName>
</protein>
<evidence type="ECO:0000256" key="1">
    <source>
        <dbReference type="SAM" id="SignalP"/>
    </source>
</evidence>
<sequence length="140" mass="14668">MGNLLALLVAALLATLGFTSCTGTTPPLDPDPPLDPGPAAYQVGSTLAQWDEGTFPEVVDNPEIPLGHRLITTETERDALLDSDPGLPDLSEVAAVDLELSVLVVGGYHSCQEQGAVYTNNAVVWFDAVVPASDEHIDCA</sequence>
<organism evidence="2 3">
    <name type="scientific">Ornithinimicrobium ciconiae</name>
    <dbReference type="NCBI Taxonomy" id="2594265"/>
    <lineage>
        <taxon>Bacteria</taxon>
        <taxon>Bacillati</taxon>
        <taxon>Actinomycetota</taxon>
        <taxon>Actinomycetes</taxon>
        <taxon>Micrococcales</taxon>
        <taxon>Ornithinimicrobiaceae</taxon>
        <taxon>Ornithinimicrobium</taxon>
    </lineage>
</organism>
<evidence type="ECO:0000313" key="3">
    <source>
        <dbReference type="Proteomes" id="UP000315395"/>
    </source>
</evidence>
<accession>A0A516GCF3</accession>
<dbReference type="RefSeq" id="WP_143783881.1">
    <property type="nucleotide sequence ID" value="NZ_CP041616.1"/>
</dbReference>
<dbReference type="EMBL" id="CP041616">
    <property type="protein sequence ID" value="QDO89205.1"/>
    <property type="molecule type" value="Genomic_DNA"/>
</dbReference>